<evidence type="ECO:0000313" key="2">
    <source>
        <dbReference type="Proteomes" id="UP000612585"/>
    </source>
</evidence>
<name>A0A8J3ZNB2_9ACTN</name>
<evidence type="ECO:0008006" key="3">
    <source>
        <dbReference type="Google" id="ProtNLM"/>
    </source>
</evidence>
<dbReference type="EMBL" id="BOPG01000128">
    <property type="protein sequence ID" value="GIJ64763.1"/>
    <property type="molecule type" value="Genomic_DNA"/>
</dbReference>
<organism evidence="1 2">
    <name type="scientific">Virgisporangium aurantiacum</name>
    <dbReference type="NCBI Taxonomy" id="175570"/>
    <lineage>
        <taxon>Bacteria</taxon>
        <taxon>Bacillati</taxon>
        <taxon>Actinomycetota</taxon>
        <taxon>Actinomycetes</taxon>
        <taxon>Micromonosporales</taxon>
        <taxon>Micromonosporaceae</taxon>
        <taxon>Virgisporangium</taxon>
    </lineage>
</organism>
<evidence type="ECO:0000313" key="1">
    <source>
        <dbReference type="EMBL" id="GIJ64763.1"/>
    </source>
</evidence>
<keyword evidence="2" id="KW-1185">Reference proteome</keyword>
<proteinExistence type="predicted"/>
<accession>A0A8J3ZNB2</accession>
<dbReference type="AlphaFoldDB" id="A0A8J3ZNB2"/>
<comment type="caution">
    <text evidence="1">The sequence shown here is derived from an EMBL/GenBank/DDBJ whole genome shotgun (WGS) entry which is preliminary data.</text>
</comment>
<sequence length="114" mass="12476">MEIVYERVAGIDVHKRQITVAVRSPGQATMRRTQVRRFATFYAALQQMTAWLLAEGLDASDVGDDAPATGRNRADHKTSEVASLLDEALSLLADHTSNPRLITRLDLNPTGDTG</sequence>
<gene>
    <name evidence="1" type="ORF">Vau01_122790</name>
</gene>
<reference evidence="1" key="1">
    <citation type="submission" date="2021-01" db="EMBL/GenBank/DDBJ databases">
        <title>Whole genome shotgun sequence of Virgisporangium aurantiacum NBRC 16421.</title>
        <authorList>
            <person name="Komaki H."/>
            <person name="Tamura T."/>
        </authorList>
    </citation>
    <scope>NUCLEOTIDE SEQUENCE</scope>
    <source>
        <strain evidence="1">NBRC 16421</strain>
    </source>
</reference>
<dbReference type="Proteomes" id="UP000612585">
    <property type="component" value="Unassembled WGS sequence"/>
</dbReference>
<protein>
    <recommendedName>
        <fullName evidence="3">Transposase</fullName>
    </recommendedName>
</protein>